<organism evidence="2 3">
    <name type="scientific">Scytonema hofmannii PCC 7110</name>
    <dbReference type="NCBI Taxonomy" id="128403"/>
    <lineage>
        <taxon>Bacteria</taxon>
        <taxon>Bacillati</taxon>
        <taxon>Cyanobacteriota</taxon>
        <taxon>Cyanophyceae</taxon>
        <taxon>Nostocales</taxon>
        <taxon>Scytonemataceae</taxon>
        <taxon>Scytonema</taxon>
    </lineage>
</organism>
<keyword evidence="3" id="KW-1185">Reference proteome</keyword>
<dbReference type="RefSeq" id="WP_033334403.1">
    <property type="nucleotide sequence ID" value="NZ_KQ976354.1"/>
</dbReference>
<reference evidence="2 3" key="1">
    <citation type="journal article" date="2013" name="Genome Biol. Evol.">
        <title>Genomes of Stigonematalean cyanobacteria (subsection V) and the evolution of oxygenic photosynthesis from prokaryotes to plastids.</title>
        <authorList>
            <person name="Dagan T."/>
            <person name="Roettger M."/>
            <person name="Stucken K."/>
            <person name="Landan G."/>
            <person name="Koch R."/>
            <person name="Major P."/>
            <person name="Gould S.B."/>
            <person name="Goremykin V.V."/>
            <person name="Rippka R."/>
            <person name="Tandeau de Marsac N."/>
            <person name="Gugger M."/>
            <person name="Lockhart P.J."/>
            <person name="Allen J.F."/>
            <person name="Brune I."/>
            <person name="Maus I."/>
            <person name="Puhler A."/>
            <person name="Martin W.F."/>
        </authorList>
    </citation>
    <scope>NUCLEOTIDE SEQUENCE [LARGE SCALE GENOMIC DNA]</scope>
    <source>
        <strain evidence="2 3">PCC 7110</strain>
    </source>
</reference>
<dbReference type="Gene3D" id="1.10.1220.10">
    <property type="entry name" value="Met repressor-like"/>
    <property type="match status" value="1"/>
</dbReference>
<dbReference type="AlphaFoldDB" id="A0A139X895"/>
<dbReference type="InterPro" id="IPR012869">
    <property type="entry name" value="RHH_5"/>
</dbReference>
<dbReference type="Proteomes" id="UP000076925">
    <property type="component" value="Unassembled WGS sequence"/>
</dbReference>
<gene>
    <name evidence="2" type="ORF">WA1_24850</name>
</gene>
<dbReference type="OrthoDB" id="516375at2"/>
<dbReference type="InterPro" id="IPR010985">
    <property type="entry name" value="Ribbon_hlx_hlx"/>
</dbReference>
<dbReference type="EMBL" id="ANNX02000026">
    <property type="protein sequence ID" value="KYC40853.1"/>
    <property type="molecule type" value="Genomic_DNA"/>
</dbReference>
<dbReference type="GO" id="GO:0006355">
    <property type="term" value="P:regulation of DNA-templated transcription"/>
    <property type="evidence" value="ECO:0007669"/>
    <property type="project" value="InterPro"/>
</dbReference>
<protein>
    <recommendedName>
        <fullName evidence="1">CopG-like ribbon-helix-helix domain-containing protein</fullName>
    </recommendedName>
</protein>
<sequence length="59" mass="7111">MPTKKPRVMVYLDPDKHDFLKQWAEDEHRSVNNLITMLLEQAIDKKKEENDQHRTTANY</sequence>
<feature type="domain" description="CopG-like ribbon-helix-helix" evidence="1">
    <location>
        <begin position="6"/>
        <end position="47"/>
    </location>
</feature>
<dbReference type="SUPFAM" id="SSF47598">
    <property type="entry name" value="Ribbon-helix-helix"/>
    <property type="match status" value="1"/>
</dbReference>
<proteinExistence type="predicted"/>
<evidence type="ECO:0000313" key="3">
    <source>
        <dbReference type="Proteomes" id="UP000076925"/>
    </source>
</evidence>
<dbReference type="InterPro" id="IPR013321">
    <property type="entry name" value="Arc_rbn_hlx_hlx"/>
</dbReference>
<evidence type="ECO:0000313" key="2">
    <source>
        <dbReference type="EMBL" id="KYC40853.1"/>
    </source>
</evidence>
<evidence type="ECO:0000259" key="1">
    <source>
        <dbReference type="Pfam" id="PF07878"/>
    </source>
</evidence>
<dbReference type="Pfam" id="PF07878">
    <property type="entry name" value="RHH_5"/>
    <property type="match status" value="1"/>
</dbReference>
<comment type="caution">
    <text evidence="2">The sequence shown here is derived from an EMBL/GenBank/DDBJ whole genome shotgun (WGS) entry which is preliminary data.</text>
</comment>
<dbReference type="STRING" id="128403.WA1_24850"/>
<accession>A0A139X895</accession>
<name>A0A139X895_9CYAN</name>